<dbReference type="OrthoDB" id="10496687at2759"/>
<evidence type="ECO:0000313" key="6">
    <source>
        <dbReference type="Proteomes" id="UP000241890"/>
    </source>
</evidence>
<keyword evidence="6" id="KW-1185">Reference proteome</keyword>
<reference evidence="5 6" key="1">
    <citation type="submission" date="2017-12" db="EMBL/GenBank/DDBJ databases">
        <title>Sequencing, de novo assembly and annotation of complete genome of a new Thraustochytrid species, strain FCC1311.</title>
        <authorList>
            <person name="Sedici K."/>
            <person name="Godart F."/>
            <person name="Aiese Cigliano R."/>
            <person name="Sanseverino W."/>
            <person name="Barakat M."/>
            <person name="Ortet P."/>
            <person name="Marechal E."/>
            <person name="Cagnac O."/>
            <person name="Amato A."/>
        </authorList>
    </citation>
    <scope>NUCLEOTIDE SEQUENCE [LARGE SCALE GENOMIC DNA]</scope>
</reference>
<name>A0A2R5GCR9_9STRA</name>
<accession>A0A2R5GCR9</accession>
<dbReference type="SUPFAM" id="SSF103506">
    <property type="entry name" value="Mitochondrial carrier"/>
    <property type="match status" value="1"/>
</dbReference>
<gene>
    <name evidence="5" type="ORF">FCC1311_026042</name>
</gene>
<protein>
    <submittedName>
        <fullName evidence="5">Uncharacterized protein</fullName>
    </submittedName>
</protein>
<dbReference type="Proteomes" id="UP000241890">
    <property type="component" value="Unassembled WGS sequence"/>
</dbReference>
<keyword evidence="2 4" id="KW-0812">Transmembrane</keyword>
<dbReference type="InterPro" id="IPR023395">
    <property type="entry name" value="MCP_dom_sf"/>
</dbReference>
<sequence>MGETRDVAVGAMVGVTDICFVYPLAVLACRREAGMSMRQSLRAGNYWSGASTQSILIPYSILVEAGTKAMNRQLGQGPPLLGPLAISAIVGVSLQPVEKMLTIQQLLQTQNTSAQSAQASSNPLKAMRAYQQAHGMRALYKGLSCVVLREFIYIASITVVNPYAVRYSEQLTSNSSFSRAAETMAAFSVGFTAGMVSAPVQTVNAMMKDERNRSSGLADIVRRDLSQGFVGNVRRLYFGSFIRSLRCGGAGVLYHTWRTVLSEGESITSPEK</sequence>
<dbReference type="InterPro" id="IPR018108">
    <property type="entry name" value="MCP_transmembrane"/>
</dbReference>
<comment type="subcellular location">
    <subcellularLocation>
        <location evidence="1">Membrane</location>
        <topology evidence="1">Multi-pass membrane protein</topology>
    </subcellularLocation>
</comment>
<dbReference type="EMBL" id="BEYU01000020">
    <property type="protein sequence ID" value="GBG26383.1"/>
    <property type="molecule type" value="Genomic_DNA"/>
</dbReference>
<feature type="transmembrane region" description="Helical" evidence="4">
    <location>
        <begin position="6"/>
        <end position="29"/>
    </location>
</feature>
<dbReference type="InParanoid" id="A0A2R5GCR9"/>
<proteinExistence type="predicted"/>
<organism evidence="5 6">
    <name type="scientific">Hondaea fermentalgiana</name>
    <dbReference type="NCBI Taxonomy" id="2315210"/>
    <lineage>
        <taxon>Eukaryota</taxon>
        <taxon>Sar</taxon>
        <taxon>Stramenopiles</taxon>
        <taxon>Bigyra</taxon>
        <taxon>Labyrinthulomycetes</taxon>
        <taxon>Thraustochytrida</taxon>
        <taxon>Thraustochytriidae</taxon>
        <taxon>Hondaea</taxon>
    </lineage>
</organism>
<dbReference type="Pfam" id="PF00153">
    <property type="entry name" value="Mito_carr"/>
    <property type="match status" value="1"/>
</dbReference>
<evidence type="ECO:0000256" key="2">
    <source>
        <dbReference type="ARBA" id="ARBA00022692"/>
    </source>
</evidence>
<dbReference type="Gene3D" id="1.50.40.10">
    <property type="entry name" value="Mitochondrial carrier domain"/>
    <property type="match status" value="1"/>
</dbReference>
<dbReference type="GO" id="GO:0016020">
    <property type="term" value="C:membrane"/>
    <property type="evidence" value="ECO:0007669"/>
    <property type="project" value="UniProtKB-SubCell"/>
</dbReference>
<dbReference type="PROSITE" id="PS51257">
    <property type="entry name" value="PROKAR_LIPOPROTEIN"/>
    <property type="match status" value="1"/>
</dbReference>
<evidence type="ECO:0000313" key="5">
    <source>
        <dbReference type="EMBL" id="GBG26383.1"/>
    </source>
</evidence>
<evidence type="ECO:0000256" key="1">
    <source>
        <dbReference type="ARBA" id="ARBA00004141"/>
    </source>
</evidence>
<keyword evidence="3 4" id="KW-0472">Membrane</keyword>
<comment type="caution">
    <text evidence="5">The sequence shown here is derived from an EMBL/GenBank/DDBJ whole genome shotgun (WGS) entry which is preliminary data.</text>
</comment>
<evidence type="ECO:0000256" key="3">
    <source>
        <dbReference type="ARBA" id="ARBA00023136"/>
    </source>
</evidence>
<dbReference type="AlphaFoldDB" id="A0A2R5GCR9"/>
<keyword evidence="4" id="KW-1133">Transmembrane helix</keyword>
<evidence type="ECO:0000256" key="4">
    <source>
        <dbReference type="SAM" id="Phobius"/>
    </source>
</evidence>